<evidence type="ECO:0000313" key="2">
    <source>
        <dbReference type="Proteomes" id="UP000035154"/>
    </source>
</evidence>
<evidence type="ECO:0000313" key="1">
    <source>
        <dbReference type="EMBL" id="KLE08549.1"/>
    </source>
</evidence>
<sequence length="276" mass="31970">MCQNNFCISTDSFKYFGNELQDIYKNISRFYILCKKINDFDDQICHDVNLYTINLTNEFSVADILYTNTSFDQDNRNLLIELLKTKTYSGQEINGFIGLNKINIDIICEISELINFYNLYMSNIKDENIFSCAIKKYFKNLVFQDNIVDSIRTLKGGGLEYFSNDIIKSLIYLNDEFKQILIEENYDVRKSLIKLSSAIGFKTTIEGDADRKADFTFEFKKDDGSNINICCEPHIKLSKSSKEGDNTHYHNRLHFHAGNDYIKNKNILIGSIGCHL</sequence>
<dbReference type="Proteomes" id="UP000035154">
    <property type="component" value="Unassembled WGS sequence"/>
</dbReference>
<organism evidence="1 2">
    <name type="scientific">Aliarcobacter butzleri L355</name>
    <dbReference type="NCBI Taxonomy" id="1447263"/>
    <lineage>
        <taxon>Bacteria</taxon>
        <taxon>Pseudomonadati</taxon>
        <taxon>Campylobacterota</taxon>
        <taxon>Epsilonproteobacteria</taxon>
        <taxon>Campylobacterales</taxon>
        <taxon>Arcobacteraceae</taxon>
        <taxon>Aliarcobacter</taxon>
    </lineage>
</organism>
<reference evidence="1 2" key="1">
    <citation type="submission" date="2014-01" db="EMBL/GenBank/DDBJ databases">
        <title>Development of a Comparative Genomic Fingerprinting Assay for High Resolution Genotyping of Arcobacter butzleri.</title>
        <authorList>
            <person name="Webb A.L."/>
            <person name="Inglis G.D."/>
            <person name="Kruczkiewicz P."/>
            <person name="Selinger L.B."/>
            <person name="Taboada E.N."/>
        </authorList>
    </citation>
    <scope>NUCLEOTIDE SEQUENCE [LARGE SCALE GENOMIC DNA]</scope>
    <source>
        <strain evidence="1 2">L355</strain>
    </source>
</reference>
<comment type="caution">
    <text evidence="1">The sequence shown here is derived from an EMBL/GenBank/DDBJ whole genome shotgun (WGS) entry which is preliminary data.</text>
</comment>
<protein>
    <submittedName>
        <fullName evidence="1">Uncharacterized protein</fullName>
    </submittedName>
</protein>
<accession>A0A0G9KPP7</accession>
<name>A0A0G9KPP7_9BACT</name>
<proteinExistence type="predicted"/>
<dbReference type="PATRIC" id="fig|1447263.3.peg.1878"/>
<dbReference type="EMBL" id="JAIW01000060">
    <property type="protein sequence ID" value="KLE08549.1"/>
    <property type="molecule type" value="Genomic_DNA"/>
</dbReference>
<gene>
    <name evidence="1" type="ORF">AF80_09625</name>
</gene>
<dbReference type="RefSeq" id="WP_046998706.1">
    <property type="nucleotide sequence ID" value="NZ_JAIW01000060.1"/>
</dbReference>
<dbReference type="AlphaFoldDB" id="A0A0G9KPP7"/>